<dbReference type="Proteomes" id="UP001497382">
    <property type="component" value="Unassembled WGS sequence"/>
</dbReference>
<keyword evidence="5" id="KW-1185">Reference proteome</keyword>
<dbReference type="PROSITE" id="PS51031">
    <property type="entry name" value="BESS"/>
    <property type="match status" value="1"/>
</dbReference>
<evidence type="ECO:0000313" key="5">
    <source>
        <dbReference type="Proteomes" id="UP001497382"/>
    </source>
</evidence>
<keyword evidence="1" id="KW-0539">Nucleus</keyword>
<dbReference type="InterPro" id="IPR004210">
    <property type="entry name" value="BESS_motif"/>
</dbReference>
<evidence type="ECO:0000313" key="4">
    <source>
        <dbReference type="EMBL" id="CAL1275995.1"/>
    </source>
</evidence>
<dbReference type="AlphaFoldDB" id="A0AAV1ZW00"/>
<protein>
    <recommendedName>
        <fullName evidence="3">BESS domain-containing protein</fullName>
    </recommendedName>
</protein>
<sequence length="176" mass="19637">MKSPVPQSAPAPEPPNADRSFFDSLLPSIKDFTEDQKLEFRCEVLSLVKRMRKSFSSNSLNSHQHPTIQNLPHSITNLTQPLFSPSLTPLHNFFNNSFPETRPSQIPANSHLSSNPNLTSFSTNFAPQIPANLYSSNCLAQPFPQAIFSRCSTPISPSIDVQTYNDDEDIDLFKDG</sequence>
<proteinExistence type="predicted"/>
<comment type="subcellular location">
    <subcellularLocation>
        <location evidence="1">Nucleus</location>
    </subcellularLocation>
</comment>
<evidence type="ECO:0000256" key="2">
    <source>
        <dbReference type="SAM" id="MobiDB-lite"/>
    </source>
</evidence>
<comment type="caution">
    <text evidence="4">The sequence shown here is derived from an EMBL/GenBank/DDBJ whole genome shotgun (WGS) entry which is preliminary data.</text>
</comment>
<evidence type="ECO:0000259" key="3">
    <source>
        <dbReference type="PROSITE" id="PS51031"/>
    </source>
</evidence>
<accession>A0AAV1ZW00</accession>
<dbReference type="GO" id="GO:0003677">
    <property type="term" value="F:DNA binding"/>
    <property type="evidence" value="ECO:0007669"/>
    <property type="project" value="InterPro"/>
</dbReference>
<feature type="region of interest" description="Disordered" evidence="2">
    <location>
        <begin position="1"/>
        <end position="21"/>
    </location>
</feature>
<feature type="domain" description="BESS" evidence="3">
    <location>
        <begin position="15"/>
        <end position="54"/>
    </location>
</feature>
<reference evidence="4 5" key="1">
    <citation type="submission" date="2024-04" db="EMBL/GenBank/DDBJ databases">
        <authorList>
            <person name="Rising A."/>
            <person name="Reimegard J."/>
            <person name="Sonavane S."/>
            <person name="Akerstrom W."/>
            <person name="Nylinder S."/>
            <person name="Hedman E."/>
            <person name="Kallberg Y."/>
        </authorList>
    </citation>
    <scope>NUCLEOTIDE SEQUENCE [LARGE SCALE GENOMIC DNA]</scope>
</reference>
<organism evidence="4 5">
    <name type="scientific">Larinioides sclopetarius</name>
    <dbReference type="NCBI Taxonomy" id="280406"/>
    <lineage>
        <taxon>Eukaryota</taxon>
        <taxon>Metazoa</taxon>
        <taxon>Ecdysozoa</taxon>
        <taxon>Arthropoda</taxon>
        <taxon>Chelicerata</taxon>
        <taxon>Arachnida</taxon>
        <taxon>Araneae</taxon>
        <taxon>Araneomorphae</taxon>
        <taxon>Entelegynae</taxon>
        <taxon>Araneoidea</taxon>
        <taxon>Araneidae</taxon>
        <taxon>Larinioides</taxon>
    </lineage>
</organism>
<gene>
    <name evidence="4" type="ORF">LARSCL_LOCUS8417</name>
</gene>
<dbReference type="GO" id="GO:0005634">
    <property type="term" value="C:nucleus"/>
    <property type="evidence" value="ECO:0007669"/>
    <property type="project" value="UniProtKB-SubCell"/>
</dbReference>
<name>A0AAV1ZW00_9ARAC</name>
<dbReference type="Pfam" id="PF02944">
    <property type="entry name" value="BESS"/>
    <property type="match status" value="1"/>
</dbReference>
<evidence type="ECO:0000256" key="1">
    <source>
        <dbReference type="PROSITE-ProRule" id="PRU00371"/>
    </source>
</evidence>
<dbReference type="EMBL" id="CAXIEN010000090">
    <property type="protein sequence ID" value="CAL1275995.1"/>
    <property type="molecule type" value="Genomic_DNA"/>
</dbReference>